<evidence type="ECO:0000256" key="1">
    <source>
        <dbReference type="SAM" id="MobiDB-lite"/>
    </source>
</evidence>
<accession>A0A9P4K631</accession>
<comment type="caution">
    <text evidence="3">The sequence shown here is derived from an EMBL/GenBank/DDBJ whole genome shotgun (WGS) entry which is preliminary data.</text>
</comment>
<protein>
    <submittedName>
        <fullName evidence="3">Uncharacterized protein</fullName>
    </submittedName>
</protein>
<dbReference type="AlphaFoldDB" id="A0A9P4K631"/>
<keyword evidence="2" id="KW-0472">Membrane</keyword>
<dbReference type="OrthoDB" id="4506934at2759"/>
<dbReference type="EMBL" id="ML986628">
    <property type="protein sequence ID" value="KAF2263287.1"/>
    <property type="molecule type" value="Genomic_DNA"/>
</dbReference>
<feature type="compositionally biased region" description="Low complexity" evidence="1">
    <location>
        <begin position="55"/>
        <end position="70"/>
    </location>
</feature>
<feature type="region of interest" description="Disordered" evidence="1">
    <location>
        <begin position="1"/>
        <end position="72"/>
    </location>
</feature>
<evidence type="ECO:0000256" key="2">
    <source>
        <dbReference type="SAM" id="Phobius"/>
    </source>
</evidence>
<reference evidence="4" key="1">
    <citation type="journal article" date="2020" name="Stud. Mycol.">
        <title>101 Dothideomycetes genomes: A test case for predicting lifestyles and emergence of pathogens.</title>
        <authorList>
            <person name="Haridas S."/>
            <person name="Albert R."/>
            <person name="Binder M."/>
            <person name="Bloem J."/>
            <person name="LaButti K."/>
            <person name="Salamov A."/>
            <person name="Andreopoulos B."/>
            <person name="Baker S."/>
            <person name="Barry K."/>
            <person name="Bills G."/>
            <person name="Bluhm B."/>
            <person name="Cannon C."/>
            <person name="Castanera R."/>
            <person name="Culley D."/>
            <person name="Daum C."/>
            <person name="Ezra D."/>
            <person name="Gonzalez J."/>
            <person name="Henrissat B."/>
            <person name="Kuo A."/>
            <person name="Liang C."/>
            <person name="Lipzen A."/>
            <person name="Lutzoni F."/>
            <person name="Magnuson J."/>
            <person name="Mondo S."/>
            <person name="Nolan M."/>
            <person name="Ohm R."/>
            <person name="Pangilinan J."/>
            <person name="Park H.-J."/>
            <person name="Ramirez L."/>
            <person name="Alfaro M."/>
            <person name="Sun H."/>
            <person name="Tritt A."/>
            <person name="Yoshinaga Y."/>
            <person name="Zwiers L.-H."/>
            <person name="Turgeon B."/>
            <person name="Goodwin S."/>
            <person name="Spatafora J."/>
            <person name="Crous P."/>
            <person name="Grigoriev I."/>
        </authorList>
    </citation>
    <scope>NUCLEOTIDE SEQUENCE [LARGE SCALE GENOMIC DNA]</scope>
    <source>
        <strain evidence="4">CBS 304.66</strain>
    </source>
</reference>
<sequence>MGIPTPPRESAPAYDELFHDHPVNGTPPSGSRSAPQYSAVPQDDVELESGQHNHASSSAASQQQPESLAQTIAGVFRPKPHVHCEQCDVQTAARERREAEKHCCAMVAVTFMVGFVCIMVLGIVVANAQIKMKKHMHD</sequence>
<proteinExistence type="predicted"/>
<gene>
    <name evidence="3" type="ORF">CC78DRAFT_581697</name>
</gene>
<feature type="transmembrane region" description="Helical" evidence="2">
    <location>
        <begin position="105"/>
        <end position="126"/>
    </location>
</feature>
<dbReference type="Proteomes" id="UP000800093">
    <property type="component" value="Unassembled WGS sequence"/>
</dbReference>
<evidence type="ECO:0000313" key="4">
    <source>
        <dbReference type="Proteomes" id="UP000800093"/>
    </source>
</evidence>
<name>A0A9P4K631_9PLEO</name>
<organism evidence="3 4">
    <name type="scientific">Lojkania enalia</name>
    <dbReference type="NCBI Taxonomy" id="147567"/>
    <lineage>
        <taxon>Eukaryota</taxon>
        <taxon>Fungi</taxon>
        <taxon>Dikarya</taxon>
        <taxon>Ascomycota</taxon>
        <taxon>Pezizomycotina</taxon>
        <taxon>Dothideomycetes</taxon>
        <taxon>Pleosporomycetidae</taxon>
        <taxon>Pleosporales</taxon>
        <taxon>Pleosporales incertae sedis</taxon>
        <taxon>Lojkania</taxon>
    </lineage>
</organism>
<keyword evidence="2" id="KW-1133">Transmembrane helix</keyword>
<keyword evidence="2" id="KW-0812">Transmembrane</keyword>
<keyword evidence="4" id="KW-1185">Reference proteome</keyword>
<feature type="compositionally biased region" description="Polar residues" evidence="1">
    <location>
        <begin position="26"/>
        <end position="36"/>
    </location>
</feature>
<evidence type="ECO:0000313" key="3">
    <source>
        <dbReference type="EMBL" id="KAF2263287.1"/>
    </source>
</evidence>